<evidence type="ECO:0000313" key="1">
    <source>
        <dbReference type="EMBL" id="PIC17930.1"/>
    </source>
</evidence>
<accession>A0A2G5SS95</accession>
<proteinExistence type="predicted"/>
<organism evidence="1 2">
    <name type="scientific">Caenorhabditis nigoni</name>
    <dbReference type="NCBI Taxonomy" id="1611254"/>
    <lineage>
        <taxon>Eukaryota</taxon>
        <taxon>Metazoa</taxon>
        <taxon>Ecdysozoa</taxon>
        <taxon>Nematoda</taxon>
        <taxon>Chromadorea</taxon>
        <taxon>Rhabditida</taxon>
        <taxon>Rhabditina</taxon>
        <taxon>Rhabditomorpha</taxon>
        <taxon>Rhabditoidea</taxon>
        <taxon>Rhabditidae</taxon>
        <taxon>Peloderinae</taxon>
        <taxon>Caenorhabditis</taxon>
    </lineage>
</organism>
<gene>
    <name evidence="1" type="primary">Cnig_chr_X.g23996</name>
    <name evidence="1" type="ORF">B9Z55_023996</name>
</gene>
<dbReference type="EMBL" id="PDUG01000006">
    <property type="protein sequence ID" value="PIC17930.1"/>
    <property type="molecule type" value="Genomic_DNA"/>
</dbReference>
<dbReference type="AlphaFoldDB" id="A0A2G5SS95"/>
<keyword evidence="2" id="KW-1185">Reference proteome</keyword>
<protein>
    <submittedName>
        <fullName evidence="1">Uncharacterized protein</fullName>
    </submittedName>
</protein>
<dbReference type="Proteomes" id="UP000230233">
    <property type="component" value="Chromosome X"/>
</dbReference>
<comment type="caution">
    <text evidence="1">The sequence shown here is derived from an EMBL/GenBank/DDBJ whole genome shotgun (WGS) entry which is preliminary data.</text>
</comment>
<evidence type="ECO:0000313" key="2">
    <source>
        <dbReference type="Proteomes" id="UP000230233"/>
    </source>
</evidence>
<reference evidence="2" key="1">
    <citation type="submission" date="2017-10" db="EMBL/GenBank/DDBJ databases">
        <title>Rapid genome shrinkage in a self-fertile nematode reveals novel sperm competition proteins.</title>
        <authorList>
            <person name="Yin D."/>
            <person name="Schwarz E.M."/>
            <person name="Thomas C.G."/>
            <person name="Felde R.L."/>
            <person name="Korf I.F."/>
            <person name="Cutter A.D."/>
            <person name="Schartner C.M."/>
            <person name="Ralston E.J."/>
            <person name="Meyer B.J."/>
            <person name="Haag E.S."/>
        </authorList>
    </citation>
    <scope>NUCLEOTIDE SEQUENCE [LARGE SCALE GENOMIC DNA]</scope>
    <source>
        <strain evidence="2">JU1422</strain>
    </source>
</reference>
<name>A0A2G5SS95_9PELO</name>
<sequence length="85" mass="9775">MKKSVEYKKSSEELCIAHLKFKFQSICGKMKVELSLSTSPWIVTPPQLNEHCGLTKVKFVLRIKKLAKQNLKKSFEGSKKFQSTQ</sequence>